<accession>A0A9D4KRT7</accession>
<reference evidence="2" key="2">
    <citation type="submission" date="2020-11" db="EMBL/GenBank/DDBJ databases">
        <authorList>
            <person name="McCartney M.A."/>
            <person name="Auch B."/>
            <person name="Kono T."/>
            <person name="Mallez S."/>
            <person name="Becker A."/>
            <person name="Gohl D.M."/>
            <person name="Silverstein K.A.T."/>
            <person name="Koren S."/>
            <person name="Bechman K.B."/>
            <person name="Herman A."/>
            <person name="Abrahante J.E."/>
            <person name="Garbe J."/>
        </authorList>
    </citation>
    <scope>NUCLEOTIDE SEQUENCE</scope>
    <source>
        <strain evidence="2">Duluth1</strain>
        <tissue evidence="2">Whole animal</tissue>
    </source>
</reference>
<dbReference type="Proteomes" id="UP000828390">
    <property type="component" value="Unassembled WGS sequence"/>
</dbReference>
<feature type="region of interest" description="Disordered" evidence="1">
    <location>
        <begin position="1"/>
        <end position="29"/>
    </location>
</feature>
<reference evidence="2" key="1">
    <citation type="journal article" date="2019" name="bioRxiv">
        <title>The Genome of the Zebra Mussel, Dreissena polymorpha: A Resource for Invasive Species Research.</title>
        <authorList>
            <person name="McCartney M.A."/>
            <person name="Auch B."/>
            <person name="Kono T."/>
            <person name="Mallez S."/>
            <person name="Zhang Y."/>
            <person name="Obille A."/>
            <person name="Becker A."/>
            <person name="Abrahante J.E."/>
            <person name="Garbe J."/>
            <person name="Badalamenti J.P."/>
            <person name="Herman A."/>
            <person name="Mangelson H."/>
            <person name="Liachko I."/>
            <person name="Sullivan S."/>
            <person name="Sone E.D."/>
            <person name="Koren S."/>
            <person name="Silverstein K.A.T."/>
            <person name="Beckman K.B."/>
            <person name="Gohl D.M."/>
        </authorList>
    </citation>
    <scope>NUCLEOTIDE SEQUENCE</scope>
    <source>
        <strain evidence="2">Duluth1</strain>
        <tissue evidence="2">Whole animal</tissue>
    </source>
</reference>
<dbReference type="EMBL" id="JAIWYP010000003">
    <property type="protein sequence ID" value="KAH3844369.1"/>
    <property type="molecule type" value="Genomic_DNA"/>
</dbReference>
<name>A0A9D4KRT7_DREPO</name>
<proteinExistence type="predicted"/>
<gene>
    <name evidence="2" type="ORF">DPMN_086627</name>
</gene>
<evidence type="ECO:0000313" key="2">
    <source>
        <dbReference type="EMBL" id="KAH3844369.1"/>
    </source>
</evidence>
<dbReference type="AlphaFoldDB" id="A0A9D4KRT7"/>
<organism evidence="2 3">
    <name type="scientific">Dreissena polymorpha</name>
    <name type="common">Zebra mussel</name>
    <name type="synonym">Mytilus polymorpha</name>
    <dbReference type="NCBI Taxonomy" id="45954"/>
    <lineage>
        <taxon>Eukaryota</taxon>
        <taxon>Metazoa</taxon>
        <taxon>Spiralia</taxon>
        <taxon>Lophotrochozoa</taxon>
        <taxon>Mollusca</taxon>
        <taxon>Bivalvia</taxon>
        <taxon>Autobranchia</taxon>
        <taxon>Heteroconchia</taxon>
        <taxon>Euheterodonta</taxon>
        <taxon>Imparidentia</taxon>
        <taxon>Neoheterodontei</taxon>
        <taxon>Myida</taxon>
        <taxon>Dreissenoidea</taxon>
        <taxon>Dreissenidae</taxon>
        <taxon>Dreissena</taxon>
    </lineage>
</organism>
<evidence type="ECO:0000256" key="1">
    <source>
        <dbReference type="SAM" id="MobiDB-lite"/>
    </source>
</evidence>
<protein>
    <submittedName>
        <fullName evidence="2">Uncharacterized protein</fullName>
    </submittedName>
</protein>
<keyword evidence="3" id="KW-1185">Reference proteome</keyword>
<sequence length="98" mass="10713">MDGALLHQTGVENTGGDTINGAGRKAEAPPQHCYGEKQGKGDIIIPKGFVVVPINQRQAAKVGRPIIKIRHNIPYRNNNLIQQSQVSMKTYTLKPPTK</sequence>
<comment type="caution">
    <text evidence="2">The sequence shown here is derived from an EMBL/GenBank/DDBJ whole genome shotgun (WGS) entry which is preliminary data.</text>
</comment>
<evidence type="ECO:0000313" key="3">
    <source>
        <dbReference type="Proteomes" id="UP000828390"/>
    </source>
</evidence>